<dbReference type="RefSeq" id="WP_092567706.1">
    <property type="nucleotide sequence ID" value="NZ_BMXH01000001.1"/>
</dbReference>
<evidence type="ECO:0000313" key="2">
    <source>
        <dbReference type="Proteomes" id="UP000198500"/>
    </source>
</evidence>
<evidence type="ECO:0008006" key="3">
    <source>
        <dbReference type="Google" id="ProtNLM"/>
    </source>
</evidence>
<dbReference type="EMBL" id="FNNI01000001">
    <property type="protein sequence ID" value="SDW17047.1"/>
    <property type="molecule type" value="Genomic_DNA"/>
</dbReference>
<dbReference type="STRING" id="574349.SAMN05443545_101283"/>
<reference evidence="1 2" key="1">
    <citation type="submission" date="2016-10" db="EMBL/GenBank/DDBJ databases">
        <authorList>
            <person name="de Groot N.N."/>
        </authorList>
    </citation>
    <scope>NUCLEOTIDE SEQUENCE [LARGE SCALE GENOMIC DNA]</scope>
    <source>
        <strain evidence="1 2">DSM 19219</strain>
    </source>
</reference>
<sequence length="122" mass="13523">MYPPIFAVCVADSSVTDLLGSSPTRLFPWGEAPQDVDLPYAVWQMIPGGGPENYLGTRPDMDSFSLQVDIYADTGNSATDVAEALRDAIEMQAHITRWGAQETDDDTGHRRISFDVDWFVPR</sequence>
<organism evidence="1 2">
    <name type="scientific">Aidingimonas halophila</name>
    <dbReference type="NCBI Taxonomy" id="574349"/>
    <lineage>
        <taxon>Bacteria</taxon>
        <taxon>Pseudomonadati</taxon>
        <taxon>Pseudomonadota</taxon>
        <taxon>Gammaproteobacteria</taxon>
        <taxon>Oceanospirillales</taxon>
        <taxon>Halomonadaceae</taxon>
        <taxon>Aidingimonas</taxon>
    </lineage>
</organism>
<protein>
    <recommendedName>
        <fullName evidence="3">DUF3168 domain-containing protein</fullName>
    </recommendedName>
</protein>
<evidence type="ECO:0000313" key="1">
    <source>
        <dbReference type="EMBL" id="SDW17047.1"/>
    </source>
</evidence>
<name>A0A1H2RC93_9GAMM</name>
<dbReference type="OrthoDB" id="5739856at2"/>
<keyword evidence="2" id="KW-1185">Reference proteome</keyword>
<dbReference type="AlphaFoldDB" id="A0A1H2RC93"/>
<dbReference type="Pfam" id="PF11367">
    <property type="entry name" value="Tail_completion_gp17"/>
    <property type="match status" value="1"/>
</dbReference>
<dbReference type="InterPro" id="IPR021508">
    <property type="entry name" value="Gp17-like"/>
</dbReference>
<gene>
    <name evidence="1" type="ORF">SAMN05443545_101283</name>
</gene>
<proteinExistence type="predicted"/>
<dbReference type="Proteomes" id="UP000198500">
    <property type="component" value="Unassembled WGS sequence"/>
</dbReference>
<accession>A0A1H2RC93</accession>